<dbReference type="STRING" id="105696.A0A1Y2M8U0"/>
<dbReference type="Pfam" id="PF01926">
    <property type="entry name" value="MMR_HSR1"/>
    <property type="match status" value="1"/>
</dbReference>
<evidence type="ECO:0000259" key="3">
    <source>
        <dbReference type="Pfam" id="PF01926"/>
    </source>
</evidence>
<keyword evidence="5" id="KW-1185">Reference proteome</keyword>
<reference evidence="4 5" key="1">
    <citation type="journal article" date="2017" name="Genome Announc.">
        <title>Genome sequence of the saprophytic ascomycete Epicoccum nigrum ICMP 19927 strain isolated from New Zealand.</title>
        <authorList>
            <person name="Fokin M."/>
            <person name="Fleetwood D."/>
            <person name="Weir B.S."/>
            <person name="Villas-Boas S.G."/>
        </authorList>
    </citation>
    <scope>NUCLEOTIDE SEQUENCE [LARGE SCALE GENOMIC DNA]</scope>
    <source>
        <strain evidence="4 5">ICMP 19927</strain>
    </source>
</reference>
<dbReference type="Gene3D" id="3.40.50.300">
    <property type="entry name" value="P-loop containing nucleotide triphosphate hydrolases"/>
    <property type="match status" value="1"/>
</dbReference>
<proteinExistence type="predicted"/>
<gene>
    <name evidence="4" type="ORF">B5807_03852</name>
</gene>
<evidence type="ECO:0000256" key="2">
    <source>
        <dbReference type="SAM" id="MobiDB-lite"/>
    </source>
</evidence>
<feature type="region of interest" description="Disordered" evidence="2">
    <location>
        <begin position="330"/>
        <end position="357"/>
    </location>
</feature>
<evidence type="ECO:0000313" key="5">
    <source>
        <dbReference type="Proteomes" id="UP000193240"/>
    </source>
</evidence>
<dbReference type="GO" id="GO:0005525">
    <property type="term" value="F:GTP binding"/>
    <property type="evidence" value="ECO:0007669"/>
    <property type="project" value="InterPro"/>
</dbReference>
<feature type="coiled-coil region" evidence="1">
    <location>
        <begin position="240"/>
        <end position="310"/>
    </location>
</feature>
<dbReference type="EMBL" id="KZ107840">
    <property type="protein sequence ID" value="OSS51638.1"/>
    <property type="molecule type" value="Genomic_DNA"/>
</dbReference>
<organism evidence="4 5">
    <name type="scientific">Epicoccum nigrum</name>
    <name type="common">Soil fungus</name>
    <name type="synonym">Epicoccum purpurascens</name>
    <dbReference type="NCBI Taxonomy" id="105696"/>
    <lineage>
        <taxon>Eukaryota</taxon>
        <taxon>Fungi</taxon>
        <taxon>Dikarya</taxon>
        <taxon>Ascomycota</taxon>
        <taxon>Pezizomycotina</taxon>
        <taxon>Dothideomycetes</taxon>
        <taxon>Pleosporomycetidae</taxon>
        <taxon>Pleosporales</taxon>
        <taxon>Pleosporineae</taxon>
        <taxon>Didymellaceae</taxon>
        <taxon>Epicoccum</taxon>
    </lineage>
</organism>
<dbReference type="CDD" id="cd00882">
    <property type="entry name" value="Ras_like_GTPase"/>
    <property type="match status" value="1"/>
</dbReference>
<evidence type="ECO:0000256" key="1">
    <source>
        <dbReference type="SAM" id="Coils"/>
    </source>
</evidence>
<dbReference type="InParanoid" id="A0A1Y2M8U0"/>
<dbReference type="InterPro" id="IPR027417">
    <property type="entry name" value="P-loop_NTPase"/>
</dbReference>
<sequence length="357" mass="40946">MEANAVFRPRVDSVHSKTSDPLQLTPKDVIIAVMGITGCGKTSFINMFSDRKLLVGHDLDSCTQSVEVVPCDLGEGEVIYLVDTPGFDDSERSDTEILLEITAWLSEAHKEKLKLSGIIYLHRIPDVRVGGSGVANLKMFRSLCGDTNLGSVVLATTMWDSIDKETGDNREAMLMQDTNLWAPMIEYGSKVMRHDSKKVSGCNILQYLLNRRTRVTLEIQKELVDENKKLDATQAGHALITEMERLKKRYEERLAALEMQLEEARKNWEDTKEAMQEAIETKTKELERKLDQQREDKAKLQANYEEIVANEKKRFEQIIAENEAKHAMEVGQKVQDKWKRQKERTKLRRQQQMCRVM</sequence>
<name>A0A1Y2M8U0_EPING</name>
<protein>
    <recommendedName>
        <fullName evidence="3">G domain-containing protein</fullName>
    </recommendedName>
</protein>
<feature type="compositionally biased region" description="Basic residues" evidence="2">
    <location>
        <begin position="339"/>
        <end position="349"/>
    </location>
</feature>
<dbReference type="InterPro" id="IPR006073">
    <property type="entry name" value="GTP-bd"/>
</dbReference>
<keyword evidence="1" id="KW-0175">Coiled coil</keyword>
<dbReference type="SUPFAM" id="SSF52540">
    <property type="entry name" value="P-loop containing nucleoside triphosphate hydrolases"/>
    <property type="match status" value="1"/>
</dbReference>
<dbReference type="Proteomes" id="UP000193240">
    <property type="component" value="Unassembled WGS sequence"/>
</dbReference>
<accession>A0A1Y2M8U0</accession>
<feature type="domain" description="G" evidence="3">
    <location>
        <begin position="31"/>
        <end position="91"/>
    </location>
</feature>
<dbReference type="OMA" id="PMLFGDP"/>
<dbReference type="AlphaFoldDB" id="A0A1Y2M8U0"/>
<evidence type="ECO:0000313" key="4">
    <source>
        <dbReference type="EMBL" id="OSS51638.1"/>
    </source>
</evidence>